<evidence type="ECO:0000313" key="3">
    <source>
        <dbReference type="EnsemblProtists" id="PYU1_T004495"/>
    </source>
</evidence>
<dbReference type="EMBL" id="GL376631">
    <property type="status" value="NOT_ANNOTATED_CDS"/>
    <property type="molecule type" value="Genomic_DNA"/>
</dbReference>
<feature type="region of interest" description="Disordered" evidence="2">
    <location>
        <begin position="1"/>
        <end position="61"/>
    </location>
</feature>
<feature type="region of interest" description="Disordered" evidence="2">
    <location>
        <begin position="74"/>
        <end position="145"/>
    </location>
</feature>
<feature type="compositionally biased region" description="Basic and acidic residues" evidence="2">
    <location>
        <begin position="1"/>
        <end position="12"/>
    </location>
</feature>
<feature type="compositionally biased region" description="Low complexity" evidence="2">
    <location>
        <begin position="869"/>
        <end position="890"/>
    </location>
</feature>
<feature type="region of interest" description="Disordered" evidence="2">
    <location>
        <begin position="1309"/>
        <end position="1334"/>
    </location>
</feature>
<reference evidence="3" key="3">
    <citation type="submission" date="2015-02" db="UniProtKB">
        <authorList>
            <consortium name="EnsemblProtists"/>
        </authorList>
    </citation>
    <scope>IDENTIFICATION</scope>
    <source>
        <strain evidence="3">DAOM BR144</strain>
    </source>
</reference>
<feature type="region of interest" description="Disordered" evidence="2">
    <location>
        <begin position="995"/>
        <end position="1014"/>
    </location>
</feature>
<proteinExistence type="predicted"/>
<name>K3WHQ3_GLOUD</name>
<organism evidence="3 4">
    <name type="scientific">Globisporangium ultimum (strain ATCC 200006 / CBS 805.95 / DAOM BR144)</name>
    <name type="common">Pythium ultimum</name>
    <dbReference type="NCBI Taxonomy" id="431595"/>
    <lineage>
        <taxon>Eukaryota</taxon>
        <taxon>Sar</taxon>
        <taxon>Stramenopiles</taxon>
        <taxon>Oomycota</taxon>
        <taxon>Peronosporomycetes</taxon>
        <taxon>Pythiales</taxon>
        <taxon>Pythiaceae</taxon>
        <taxon>Globisporangium</taxon>
    </lineage>
</organism>
<evidence type="ECO:0000313" key="4">
    <source>
        <dbReference type="Proteomes" id="UP000019132"/>
    </source>
</evidence>
<sequence>MHVNSDRSDRSTQRHRAPAIPDGWFSINPRSAGRQRNNNAHPVTPPDAVRPPLRPSARGPDLLGLAKAIDPLRGLFRDTNRNDNTKSARKRKSATPSTAALSGTPRVLHSPQVAASLADSGARNSPRHVKLQQQQQQHRVEAGRGDDAVTVHAYSPQRLARLPSPETQGRCLLSPHPPAKKETSPIVENTNVVLLSLDVPLHELMQTLDDAVDADPYVDSNQATVTHLFMAQWLQRFDANRSQFKSFAVHAEIGFQELYRLTANLPVPNEFIAAFGYKIFGDLAAQFGPYAPLLRVLCSELYAAAYSLRVSPPLPYFAIVKHQKRLVVALQRDKKHRKARNALVAQEIHNVHHMFRHFLDACSHGIVRTLFREWYSIAIIRKKNSKKYIEYFSAWFTSSVKSLVPKLFAMWKHDTVQRKMAKMQAQLALDGEHLATLQHHIDDLTSQRDLAQLESLALRNDRKQIEDMIQRLNRKIQSAGVYLEGSYRREGIVCQEGQLRVEAASFLPPLVLESLLRGYHSAGFLQQLHHEFISQPVSDVIATASAGSSTSTQHPLSRVRSLSSAFHSMAASKIKSTVLQECLAEIIKLRVMPLPSESNSMQTSFSTTNASSSPPTEISIYDFAKLVCSMEKRIAAKDVYVVFTSAVQQAGANFSVDDDDDDTDELQGETLCDLQKREAAERIADLYEQFLDAIRTQDEHYARHVKLFSSRMLESHEVTVVPSLPVRRTTALVTDEESDSMIVALPSADLGIINGAKRFSIANVCPIKMTAINSNRQHHTRGSPLLKPSGGHNATSAPSNAALDKLAFIKREDFGISTRHTRSFVMIFLSHLASEYGSLLFSPADMSAFCHDAYKVKDDPMQTHGSKGSNAPATPTSATASTTATLTPNSEEPGNDDQGFHNIVTAYEAWNRLAAQMIEAEIVQSRGGFAFNTDAAGTSESAMSDGKPRISNGNVAETWCHGSNGAAHPGIPCIQPKLLYHIEPMPHGVLMTAASKEKEHASNGSSSSNASLHGAATTRVSVSMGETYHTARVRKLSIEDTTKLTECVKRVAKVVEMTSTRLQDFNVVRQQVRDFRHLQWEQASEIASQFTSASCTSGQHPNEPTTAGVFSNSWSQCRDDRKHVFECISFDNSVLERIFSVEDNPNDELERVRALLERKKHLVRHLYTKYRPQIQHAVSLDDLWHVVKVLRFPKDIHMLPAMRDEDMAANGFEQVFTADDLAEILLQLCNEQFLPQITPISARVEYFVNHHLPFAVQNQSILRRELLHHSDVKRVLIDHSQTLRIIFRRYCAKEREPGLIVAAHTASASSSNSHKSSSSHHPHHHAPAHRSRHTTHGITKYMRLVDWLAFIQDYNLLRPRFLLEYAVTVFRNVQEADSGLDDHSLEMIYSEFCEAIVGVAACFFPNPFLKSATKVNQFIQRFLPVSPEEVRDHSSTNGTGK</sequence>
<keyword evidence="1" id="KW-0175">Coiled coil</keyword>
<feature type="compositionally biased region" description="Low complexity" evidence="2">
    <location>
        <begin position="1002"/>
        <end position="1014"/>
    </location>
</feature>
<reference evidence="4" key="1">
    <citation type="journal article" date="2010" name="Genome Biol.">
        <title>Genome sequence of the necrotrophic plant pathogen Pythium ultimum reveals original pathogenicity mechanisms and effector repertoire.</title>
        <authorList>
            <person name="Levesque C.A."/>
            <person name="Brouwer H."/>
            <person name="Cano L."/>
            <person name="Hamilton J.P."/>
            <person name="Holt C."/>
            <person name="Huitema E."/>
            <person name="Raffaele S."/>
            <person name="Robideau G.P."/>
            <person name="Thines M."/>
            <person name="Win J."/>
            <person name="Zerillo M.M."/>
            <person name="Beakes G.W."/>
            <person name="Boore J.L."/>
            <person name="Busam D."/>
            <person name="Dumas B."/>
            <person name="Ferriera S."/>
            <person name="Fuerstenberg S.I."/>
            <person name="Gachon C.M."/>
            <person name="Gaulin E."/>
            <person name="Govers F."/>
            <person name="Grenville-Briggs L."/>
            <person name="Horner N."/>
            <person name="Hostetler J."/>
            <person name="Jiang R.H."/>
            <person name="Johnson J."/>
            <person name="Krajaejun T."/>
            <person name="Lin H."/>
            <person name="Meijer H.J."/>
            <person name="Moore B."/>
            <person name="Morris P."/>
            <person name="Phuntmart V."/>
            <person name="Puiu D."/>
            <person name="Shetty J."/>
            <person name="Stajich J.E."/>
            <person name="Tripathy S."/>
            <person name="Wawra S."/>
            <person name="van West P."/>
            <person name="Whitty B.R."/>
            <person name="Coutinho P.M."/>
            <person name="Henrissat B."/>
            <person name="Martin F."/>
            <person name="Thomas P.D."/>
            <person name="Tyler B.M."/>
            <person name="De Vries R.P."/>
            <person name="Kamoun S."/>
            <person name="Yandell M."/>
            <person name="Tisserat N."/>
            <person name="Buell C.R."/>
        </authorList>
    </citation>
    <scope>NUCLEOTIDE SEQUENCE</scope>
    <source>
        <strain evidence="4">DAOM:BR144</strain>
    </source>
</reference>
<reference evidence="4" key="2">
    <citation type="submission" date="2010-04" db="EMBL/GenBank/DDBJ databases">
        <authorList>
            <person name="Buell R."/>
            <person name="Hamilton J."/>
            <person name="Hostetler J."/>
        </authorList>
    </citation>
    <scope>NUCLEOTIDE SEQUENCE [LARGE SCALE GENOMIC DNA]</scope>
    <source>
        <strain evidence="4">DAOM:BR144</strain>
    </source>
</reference>
<feature type="region of interest" description="Disordered" evidence="2">
    <location>
        <begin position="860"/>
        <end position="899"/>
    </location>
</feature>
<feature type="compositionally biased region" description="Basic and acidic residues" evidence="2">
    <location>
        <begin position="75"/>
        <end position="86"/>
    </location>
</feature>
<dbReference type="eggNOG" id="ENOG502QUX3">
    <property type="taxonomic scope" value="Eukaryota"/>
</dbReference>
<evidence type="ECO:0000256" key="2">
    <source>
        <dbReference type="SAM" id="MobiDB-lite"/>
    </source>
</evidence>
<dbReference type="EnsemblProtists" id="PYU1_T004495">
    <property type="protein sequence ID" value="PYU1_T004495"/>
    <property type="gene ID" value="PYU1_G004485"/>
</dbReference>
<feature type="coiled-coil region" evidence="1">
    <location>
        <begin position="434"/>
        <end position="475"/>
    </location>
</feature>
<protein>
    <submittedName>
        <fullName evidence="3">Uncharacterized protein</fullName>
    </submittedName>
</protein>
<dbReference type="VEuPathDB" id="FungiDB:PYU1_G004485"/>
<evidence type="ECO:0000256" key="1">
    <source>
        <dbReference type="SAM" id="Coils"/>
    </source>
</evidence>
<accession>K3WHQ3</accession>
<dbReference type="Proteomes" id="UP000019132">
    <property type="component" value="Unassembled WGS sequence"/>
</dbReference>
<dbReference type="InParanoid" id="K3WHQ3"/>
<dbReference type="OMA" id="YCAKERE"/>
<keyword evidence="4" id="KW-1185">Reference proteome</keyword>
<feature type="compositionally biased region" description="Pro residues" evidence="2">
    <location>
        <begin position="43"/>
        <end position="54"/>
    </location>
</feature>
<dbReference type="HOGENOM" id="CLU_005121_0_0_1"/>
<feature type="compositionally biased region" description="Basic residues" evidence="2">
    <location>
        <begin position="1317"/>
        <end position="1334"/>
    </location>
</feature>
<feature type="region of interest" description="Disordered" evidence="2">
    <location>
        <begin position="776"/>
        <end position="797"/>
    </location>
</feature>